<dbReference type="AlphaFoldDB" id="A0A4S4A4G0"/>
<dbReference type="GO" id="GO:0009279">
    <property type="term" value="C:cell outer membrane"/>
    <property type="evidence" value="ECO:0007669"/>
    <property type="project" value="UniProtKB-SubCell"/>
</dbReference>
<comment type="subcellular location">
    <subcellularLocation>
        <location evidence="1 8">Cell outer membrane</location>
        <topology evidence="1 8">Multi-pass membrane protein</topology>
    </subcellularLocation>
</comment>
<dbReference type="Gene3D" id="2.40.170.20">
    <property type="entry name" value="TonB-dependent receptor, beta-barrel domain"/>
    <property type="match status" value="1"/>
</dbReference>
<evidence type="ECO:0000256" key="7">
    <source>
        <dbReference type="ARBA" id="ARBA00023237"/>
    </source>
</evidence>
<reference evidence="11 12" key="1">
    <citation type="submission" date="2019-04" db="EMBL/GenBank/DDBJ databases">
        <title>Flavobacterium sp. nov. isolated from construction timber.</title>
        <authorList>
            <person name="Lin S.-Y."/>
            <person name="Chang C.-T."/>
            <person name="Young C.-C."/>
        </authorList>
    </citation>
    <scope>NUCLEOTIDE SEQUENCE [LARGE SCALE GENOMIC DNA]</scope>
    <source>
        <strain evidence="11 12">CC-CTC003</strain>
    </source>
</reference>
<comment type="similarity">
    <text evidence="8">Belongs to the TonB-dependent receptor family.</text>
</comment>
<protein>
    <recommendedName>
        <fullName evidence="10">TonB-dependent receptor plug domain-containing protein</fullName>
    </recommendedName>
</protein>
<name>A0A4S4A4G0_9FLAO</name>
<feature type="signal peptide" evidence="9">
    <location>
        <begin position="1"/>
        <end position="19"/>
    </location>
</feature>
<evidence type="ECO:0000259" key="10">
    <source>
        <dbReference type="Pfam" id="PF07715"/>
    </source>
</evidence>
<proteinExistence type="inferred from homology"/>
<feature type="domain" description="TonB-dependent receptor plug" evidence="10">
    <location>
        <begin position="56"/>
        <end position="152"/>
    </location>
</feature>
<keyword evidence="12" id="KW-1185">Reference proteome</keyword>
<evidence type="ECO:0000256" key="8">
    <source>
        <dbReference type="PROSITE-ProRule" id="PRU01360"/>
    </source>
</evidence>
<organism evidence="11 12">
    <name type="scientific">Flavobacterium supellecticarium</name>
    <dbReference type="NCBI Taxonomy" id="2565924"/>
    <lineage>
        <taxon>Bacteria</taxon>
        <taxon>Pseudomonadati</taxon>
        <taxon>Bacteroidota</taxon>
        <taxon>Flavobacteriia</taxon>
        <taxon>Flavobacteriales</taxon>
        <taxon>Flavobacteriaceae</taxon>
        <taxon>Flavobacterium</taxon>
    </lineage>
</organism>
<keyword evidence="6 8" id="KW-0472">Membrane</keyword>
<sequence>MRKTTLFVLIMMIPFICKAQNPVSNQKMTADSITPAFFQLGEVKITTFRKSVIKDRISQAAMETYNKTEVGRALNLLTGVNLTASGPRNESMVSIRGFDLRAVPVYMDGIPVYVPYDGYVHLARFTTFDLSAIDVSRGFSSLLYGPNSLGGAINLISKKPSGKIEYSGALGMINTNGSRGDLNIGSNLGKYYFQTGYSYLHRNSYRMASGFHARPNEDAGERDNSFRTDQRISFKAGWIPNERHEYVLGYCYQKGEKGTPVYVGDDQLNPLLAKPRFWQWPVWDKETYYFLSDTKLNDTDYIRSRIYYDTFKNTLNSYDDASYTTQTKPYAFQSLYDDYTYGGNVTFGAAPTSFLV</sequence>
<keyword evidence="3 8" id="KW-1134">Transmembrane beta strand</keyword>
<evidence type="ECO:0000256" key="5">
    <source>
        <dbReference type="ARBA" id="ARBA00022729"/>
    </source>
</evidence>
<evidence type="ECO:0000313" key="11">
    <source>
        <dbReference type="EMBL" id="THF53369.1"/>
    </source>
</evidence>
<dbReference type="PANTHER" id="PTHR30069">
    <property type="entry name" value="TONB-DEPENDENT OUTER MEMBRANE RECEPTOR"/>
    <property type="match status" value="1"/>
</dbReference>
<evidence type="ECO:0000313" key="12">
    <source>
        <dbReference type="Proteomes" id="UP000307507"/>
    </source>
</evidence>
<dbReference type="Proteomes" id="UP000307507">
    <property type="component" value="Unassembled WGS sequence"/>
</dbReference>
<evidence type="ECO:0000256" key="3">
    <source>
        <dbReference type="ARBA" id="ARBA00022452"/>
    </source>
</evidence>
<dbReference type="InterPro" id="IPR012910">
    <property type="entry name" value="Plug_dom"/>
</dbReference>
<keyword evidence="5 9" id="KW-0732">Signal</keyword>
<evidence type="ECO:0000256" key="4">
    <source>
        <dbReference type="ARBA" id="ARBA00022692"/>
    </source>
</evidence>
<dbReference type="EMBL" id="SSNZ01000001">
    <property type="protein sequence ID" value="THF53369.1"/>
    <property type="molecule type" value="Genomic_DNA"/>
</dbReference>
<evidence type="ECO:0000256" key="6">
    <source>
        <dbReference type="ARBA" id="ARBA00023136"/>
    </source>
</evidence>
<dbReference type="InterPro" id="IPR036942">
    <property type="entry name" value="Beta-barrel_TonB_sf"/>
</dbReference>
<evidence type="ECO:0000256" key="1">
    <source>
        <dbReference type="ARBA" id="ARBA00004571"/>
    </source>
</evidence>
<evidence type="ECO:0000256" key="9">
    <source>
        <dbReference type="SAM" id="SignalP"/>
    </source>
</evidence>
<dbReference type="PROSITE" id="PS52016">
    <property type="entry name" value="TONB_DEPENDENT_REC_3"/>
    <property type="match status" value="1"/>
</dbReference>
<dbReference type="InterPro" id="IPR039426">
    <property type="entry name" value="TonB-dep_rcpt-like"/>
</dbReference>
<dbReference type="PANTHER" id="PTHR30069:SF29">
    <property type="entry name" value="HEMOGLOBIN AND HEMOGLOBIN-HAPTOGLOBIN-BINDING PROTEIN 1-RELATED"/>
    <property type="match status" value="1"/>
</dbReference>
<feature type="chain" id="PRO_5020708360" description="TonB-dependent receptor plug domain-containing protein" evidence="9">
    <location>
        <begin position="20"/>
        <end position="356"/>
    </location>
</feature>
<dbReference type="OrthoDB" id="9758472at2"/>
<evidence type="ECO:0000256" key="2">
    <source>
        <dbReference type="ARBA" id="ARBA00022448"/>
    </source>
</evidence>
<comment type="caution">
    <text evidence="11">The sequence shown here is derived from an EMBL/GenBank/DDBJ whole genome shotgun (WGS) entry which is preliminary data.</text>
</comment>
<dbReference type="GO" id="GO:0015344">
    <property type="term" value="F:siderophore uptake transmembrane transporter activity"/>
    <property type="evidence" value="ECO:0007669"/>
    <property type="project" value="TreeGrafter"/>
</dbReference>
<dbReference type="GO" id="GO:0044718">
    <property type="term" value="P:siderophore transmembrane transport"/>
    <property type="evidence" value="ECO:0007669"/>
    <property type="project" value="TreeGrafter"/>
</dbReference>
<dbReference type="Pfam" id="PF07715">
    <property type="entry name" value="Plug"/>
    <property type="match status" value="1"/>
</dbReference>
<keyword evidence="4 8" id="KW-0812">Transmembrane</keyword>
<dbReference type="RefSeq" id="WP_136401892.1">
    <property type="nucleotide sequence ID" value="NZ_SSNZ01000001.1"/>
</dbReference>
<dbReference type="SUPFAM" id="SSF56935">
    <property type="entry name" value="Porins"/>
    <property type="match status" value="1"/>
</dbReference>
<keyword evidence="2 8" id="KW-0813">Transport</keyword>
<accession>A0A4S4A4G0</accession>
<keyword evidence="7 8" id="KW-0998">Cell outer membrane</keyword>
<gene>
    <name evidence="11" type="ORF">E6C50_03970</name>
</gene>